<dbReference type="Gene3D" id="3.40.50.410">
    <property type="entry name" value="von Willebrand factor, type A domain"/>
    <property type="match status" value="1"/>
</dbReference>
<dbReference type="Proteomes" id="UP000463939">
    <property type="component" value="Chromosome"/>
</dbReference>
<dbReference type="AlphaFoldDB" id="A0A809S1J7"/>
<gene>
    <name evidence="3" type="ORF">SFSGTM_11560</name>
</gene>
<dbReference type="RefSeq" id="WP_162084379.1">
    <property type="nucleotide sequence ID" value="NZ_AP021881.1"/>
</dbReference>
<evidence type="ECO:0000256" key="1">
    <source>
        <dbReference type="SAM" id="MobiDB-lite"/>
    </source>
</evidence>
<keyword evidence="4" id="KW-1185">Reference proteome</keyword>
<protein>
    <recommendedName>
        <fullName evidence="2">VWFA domain-containing protein</fullName>
    </recommendedName>
</protein>
<reference evidence="4" key="1">
    <citation type="submission" date="2019-11" db="EMBL/GenBank/DDBJ databases">
        <title>Isolation and characterization of a novel species in the genus Sulfuriferula.</title>
        <authorList>
            <person name="Mochizuki J."/>
            <person name="Kojima H."/>
            <person name="Fukui M."/>
        </authorList>
    </citation>
    <scope>NUCLEOTIDE SEQUENCE [LARGE SCALE GENOMIC DNA]</scope>
    <source>
        <strain evidence="4">SGTM</strain>
    </source>
</reference>
<dbReference type="EMBL" id="AP021881">
    <property type="protein sequence ID" value="BBP00448.1"/>
    <property type="molecule type" value="Genomic_DNA"/>
</dbReference>
<evidence type="ECO:0000313" key="4">
    <source>
        <dbReference type="Proteomes" id="UP000463939"/>
    </source>
</evidence>
<dbReference type="PANTHER" id="PTHR41248:SF1">
    <property type="entry name" value="NORD PROTEIN"/>
    <property type="match status" value="1"/>
</dbReference>
<dbReference type="InterPro" id="IPR051928">
    <property type="entry name" value="NorD/CobT"/>
</dbReference>
<dbReference type="CDD" id="cd01454">
    <property type="entry name" value="vWA_norD_type"/>
    <property type="match status" value="1"/>
</dbReference>
<dbReference type="KEGG" id="sniv:SFSGTM_11560"/>
<proteinExistence type="predicted"/>
<dbReference type="SUPFAM" id="SSF53300">
    <property type="entry name" value="vWA-like"/>
    <property type="match status" value="1"/>
</dbReference>
<dbReference type="PANTHER" id="PTHR41248">
    <property type="entry name" value="NORD PROTEIN"/>
    <property type="match status" value="1"/>
</dbReference>
<dbReference type="PROSITE" id="PS50234">
    <property type="entry name" value="VWFA"/>
    <property type="match status" value="1"/>
</dbReference>
<dbReference type="InterPro" id="IPR036465">
    <property type="entry name" value="vWFA_dom_sf"/>
</dbReference>
<feature type="domain" description="VWFA" evidence="2">
    <location>
        <begin position="652"/>
        <end position="841"/>
    </location>
</feature>
<evidence type="ECO:0000313" key="3">
    <source>
        <dbReference type="EMBL" id="BBP00448.1"/>
    </source>
</evidence>
<organism evidence="3 4">
    <name type="scientific">Sulfuriferula nivalis</name>
    <dbReference type="NCBI Taxonomy" id="2675298"/>
    <lineage>
        <taxon>Bacteria</taxon>
        <taxon>Pseudomonadati</taxon>
        <taxon>Pseudomonadota</taxon>
        <taxon>Betaproteobacteria</taxon>
        <taxon>Nitrosomonadales</taxon>
        <taxon>Sulfuricellaceae</taxon>
        <taxon>Sulfuriferula</taxon>
    </lineage>
</organism>
<name>A0A809S1J7_9PROT</name>
<feature type="compositionally biased region" description="Basic and acidic residues" evidence="1">
    <location>
        <begin position="483"/>
        <end position="494"/>
    </location>
</feature>
<dbReference type="InterPro" id="IPR002035">
    <property type="entry name" value="VWF_A"/>
</dbReference>
<accession>A0A809S1J7</accession>
<sequence>MADLETLAAIQQALVDLEQISFVAHRDTQAALAVVQPFGDKVALQWVMACKALFEHDRDAGKAFIRGSEAACVASQTVLPWTQQALQFLAWRGSWKAVDGFMQQLPDAYQSMGAEGEARWATLGLAWCERHLDSGVAYFRCPVLDLEGGHGIAGVEEMLAPSEELFSKRRLALGTYLCGAIRVRNLLGIDAVLPWAKRGADILQAGRLRGESFFKLESEESLALLLENLPGFRTPEHQRLLQLILFAWYGQPFDLLEGNWSPDKGRAFIETDGDALYLPMALPNREEAMLGVLHAAGHLVFHSFERRYIEALFREVGRDHPPLDEHQRITWRPLFAAFGDDMIRFQLIFDLCEDTRVDAQIGSLVPNYLARLAALAATTVTPAGEAAAYFDWSRAVLNWMVLGVPEQAEFEILRPLLRPDATIVDAFIIANEIYKNNELPRISLVDREHAYIPARAPNAARPVYPRRVLDQAEFGTGTEDKDDVVKNNDIKPNPEQKQIPKHAAGEDPDFDIPPEETTGSGGRVGVGIPQQAHVVGYAKGAEYSEKGKPYAEWDYRDNRYKRNWAWVQEKELTELDANEASKILTQYAPALKRLKRAIQTQKPSRMAPLRRQFDGDELDLEATISYIAEKRAGMSPKANIYKQRVVQHRDTAVTLLADISTSIMQANAEGGGRVVDSLRAGMLLFAESMEEVGDPYSLAGFASKYRDNVSYYTIKGFNDKLTMHTRAVLGGLSGRLATRMGAAIRHAVEGFDLAPSQRRLLLILSDGRPADYDDGGDERYLHEDTRMAVKEAVDKGVHPFCITLDAAGSQYLPQIFGPGHYLVLDHINELPKKLPEIYLRLRK</sequence>
<evidence type="ECO:0000259" key="2">
    <source>
        <dbReference type="PROSITE" id="PS50234"/>
    </source>
</evidence>
<feature type="region of interest" description="Disordered" evidence="1">
    <location>
        <begin position="475"/>
        <end position="522"/>
    </location>
</feature>
<dbReference type="SMART" id="SM00327">
    <property type="entry name" value="VWA"/>
    <property type="match status" value="1"/>
</dbReference>